<dbReference type="InterPro" id="IPR011314">
    <property type="entry name" value="Prd_NiFe_hyd_3_EhaB"/>
</dbReference>
<dbReference type="PaxDb" id="190192-MK0476"/>
<dbReference type="KEGG" id="mka:MK0476"/>
<dbReference type="Pfam" id="PF26645">
    <property type="entry name" value="EhaB"/>
    <property type="match status" value="1"/>
</dbReference>
<dbReference type="FunCoup" id="Q8TY30">
    <property type="interactions" value="1"/>
</dbReference>
<dbReference type="GeneID" id="1477779"/>
<sequence>MIGLQEGLQILQIVVGSVLAWLNFVIVDILMGLPEAPGVKGAEAIGRSVERRGGDIAGGYFMGNIVCSPDASAGTLLASSGYYCLGGPEGGLVAALAVYLGNRLCADPGYAGTLGSLTATVLVTLYDKVLGMDPANFVAGMVIAIMTIHGIDHPRASRLIGDIARRMGRGAEK</sequence>
<gene>
    <name evidence="1" type="primary">ehaB</name>
    <name evidence="1" type="ordered locus">MK0476</name>
</gene>
<dbReference type="Proteomes" id="UP000001826">
    <property type="component" value="Chromosome"/>
</dbReference>
<keyword evidence="2" id="KW-1185">Reference proteome</keyword>
<organism evidence="1 2">
    <name type="scientific">Methanopyrus kandleri (strain AV19 / DSM 6324 / JCM 9639 / NBRC 100938)</name>
    <dbReference type="NCBI Taxonomy" id="190192"/>
    <lineage>
        <taxon>Archaea</taxon>
        <taxon>Methanobacteriati</taxon>
        <taxon>Methanobacteriota</taxon>
        <taxon>Methanomada group</taxon>
        <taxon>Methanopyri</taxon>
        <taxon>Methanopyrales</taxon>
        <taxon>Methanopyraceae</taxon>
        <taxon>Methanopyrus</taxon>
    </lineage>
</organism>
<dbReference type="RefSeq" id="WP_011018846.1">
    <property type="nucleotide sequence ID" value="NC_003551.1"/>
</dbReference>
<dbReference type="PATRIC" id="fig|190192.8.peg.506"/>
<dbReference type="EnsemblBacteria" id="AAM01691">
    <property type="protein sequence ID" value="AAM01691"/>
    <property type="gene ID" value="MK0476"/>
</dbReference>
<accession>Q8TY30</accession>
<protein>
    <submittedName>
        <fullName evidence="1">Uncharacterized membrane protein, conserved in archaea</fullName>
    </submittedName>
</protein>
<proteinExistence type="predicted"/>
<reference evidence="1 2" key="1">
    <citation type="journal article" date="2002" name="Proc. Natl. Acad. Sci. U.S.A.">
        <title>The complete genome of hyperthermophile Methanopyrus kandleri AV19 and monophyly of archaeal methanogens.</title>
        <authorList>
            <person name="Slesarev A.I."/>
            <person name="Mezhevaya K.V."/>
            <person name="Makarova K.S."/>
            <person name="Polushin N.N."/>
            <person name="Shcherbinina O.V."/>
            <person name="Shakhova V.V."/>
            <person name="Belova G.I."/>
            <person name="Aravind L."/>
            <person name="Natale D.A."/>
            <person name="Rogozin I.B."/>
            <person name="Tatusov R.L."/>
            <person name="Wolf Y.I."/>
            <person name="Stetter K.O."/>
            <person name="Malykh A.G."/>
            <person name="Koonin E.V."/>
            <person name="Kozyavkin S.A."/>
        </authorList>
    </citation>
    <scope>NUCLEOTIDE SEQUENCE [LARGE SCALE GENOMIC DNA]</scope>
    <source>
        <strain evidence="2">AV19 / DSM 6324 / JCM 9639 / NBRC 100938</strain>
    </source>
</reference>
<dbReference type="HOGENOM" id="CLU_1623471_0_0_2"/>
<evidence type="ECO:0000313" key="1">
    <source>
        <dbReference type="EMBL" id="AAM01691.1"/>
    </source>
</evidence>
<name>Q8TY30_METKA</name>
<dbReference type="InParanoid" id="Q8TY30"/>
<dbReference type="EMBL" id="AE009439">
    <property type="protein sequence ID" value="AAM01691.1"/>
    <property type="molecule type" value="Genomic_DNA"/>
</dbReference>
<dbReference type="PIRSF" id="PIRSF019706">
    <property type="entry name" value="EhaB"/>
    <property type="match status" value="1"/>
</dbReference>
<evidence type="ECO:0000313" key="2">
    <source>
        <dbReference type="Proteomes" id="UP000001826"/>
    </source>
</evidence>
<dbReference type="AlphaFoldDB" id="Q8TY30"/>
<dbReference type="STRING" id="190192.MK0476"/>